<comment type="similarity">
    <text evidence="1">Belongs to the GatB/GatE family. GatB subfamily.</text>
</comment>
<dbReference type="InterPro" id="IPR014746">
    <property type="entry name" value="Gln_synth/guanido_kin_cat_dom"/>
</dbReference>
<evidence type="ECO:0000256" key="8">
    <source>
        <dbReference type="ARBA" id="ARBA00047380"/>
    </source>
</evidence>
<dbReference type="SUPFAM" id="SSF89095">
    <property type="entry name" value="GatB/YqeY motif"/>
    <property type="match status" value="1"/>
</dbReference>
<comment type="function">
    <text evidence="7">Allows the formation of correctly charged Asn-tRNA(Asn) or Gln-tRNA(Gln) through the transamidation of misacylated Asp-tRNA(Asn) or Glu-tRNA(Gln) in organisms which lack either or both of asparaginyl-tRNA or glutaminyl-tRNA synthetases. The reaction takes place in the presence of glutamine and ATP through an activated phospho-Asp-tRNA(Asn) or phospho-Glu-tRNA(Gln).</text>
</comment>
<dbReference type="EMBL" id="CCXY01000069">
    <property type="protein sequence ID" value="CEG11671.1"/>
    <property type="molecule type" value="Genomic_DNA"/>
</dbReference>
<dbReference type="Pfam" id="PF02637">
    <property type="entry name" value="GatB_Yqey"/>
    <property type="match status" value="1"/>
</dbReference>
<dbReference type="GO" id="GO:0005524">
    <property type="term" value="F:ATP binding"/>
    <property type="evidence" value="ECO:0007669"/>
    <property type="project" value="UniProtKB-KW"/>
</dbReference>
<dbReference type="GO" id="GO:0006412">
    <property type="term" value="P:translation"/>
    <property type="evidence" value="ECO:0007669"/>
    <property type="project" value="UniProtKB-KW"/>
</dbReference>
<dbReference type="InterPro" id="IPR042114">
    <property type="entry name" value="GatB_C_1"/>
</dbReference>
<dbReference type="SMART" id="SM00845">
    <property type="entry name" value="GatB_Yqey"/>
    <property type="match status" value="1"/>
</dbReference>
<evidence type="ECO:0000256" key="5">
    <source>
        <dbReference type="ARBA" id="ARBA00022840"/>
    </source>
</evidence>
<evidence type="ECO:0000256" key="9">
    <source>
        <dbReference type="ARBA" id="ARBA00047913"/>
    </source>
</evidence>
<dbReference type="GO" id="GO:0016740">
    <property type="term" value="F:transferase activity"/>
    <property type="evidence" value="ECO:0007669"/>
    <property type="project" value="UniProtKB-KW"/>
</dbReference>
<dbReference type="GO" id="GO:0050567">
    <property type="term" value="F:glutaminyl-tRNA synthase (glutamine-hydrolyzing) activity"/>
    <property type="evidence" value="ECO:0007669"/>
    <property type="project" value="RHEA"/>
</dbReference>
<dbReference type="EC" id="6.3.5.-" evidence="11"/>
<dbReference type="PANTHER" id="PTHR11659">
    <property type="entry name" value="GLUTAMYL-TRNA GLN AMIDOTRANSFERASE SUBUNIT B MITOCHONDRIAL AND PROKARYOTIC PET112-RELATED"/>
    <property type="match status" value="1"/>
</dbReference>
<comment type="catalytic activity">
    <reaction evidence="9">
        <text>L-glutamyl-tRNA(Gln) + L-glutamine + ATP + H2O = L-glutaminyl-tRNA(Gln) + L-glutamate + ADP + phosphate + H(+)</text>
        <dbReference type="Rhea" id="RHEA:17521"/>
        <dbReference type="Rhea" id="RHEA-COMP:9681"/>
        <dbReference type="Rhea" id="RHEA-COMP:9684"/>
        <dbReference type="ChEBI" id="CHEBI:15377"/>
        <dbReference type="ChEBI" id="CHEBI:15378"/>
        <dbReference type="ChEBI" id="CHEBI:29985"/>
        <dbReference type="ChEBI" id="CHEBI:30616"/>
        <dbReference type="ChEBI" id="CHEBI:43474"/>
        <dbReference type="ChEBI" id="CHEBI:58359"/>
        <dbReference type="ChEBI" id="CHEBI:78520"/>
        <dbReference type="ChEBI" id="CHEBI:78521"/>
        <dbReference type="ChEBI" id="CHEBI:456216"/>
    </reaction>
</comment>
<dbReference type="InterPro" id="IPR017959">
    <property type="entry name" value="Asn/Gln-tRNA_amidoTrfase_suB/E"/>
</dbReference>
<dbReference type="InterPro" id="IPR006075">
    <property type="entry name" value="Asn/Gln-tRNA_Trfase_suB/E_cat"/>
</dbReference>
<dbReference type="Pfam" id="PF02934">
    <property type="entry name" value="GatB_N"/>
    <property type="match status" value="1"/>
</dbReference>
<gene>
    <name evidence="11" type="primary">gatB</name>
    <name evidence="11" type="ORF">MSIBF_A1600002</name>
</gene>
<accession>A0A098E837</accession>
<dbReference type="SUPFAM" id="SSF55931">
    <property type="entry name" value="Glutamine synthetase/guanido kinase"/>
    <property type="match status" value="1"/>
</dbReference>
<comment type="catalytic activity">
    <reaction evidence="8">
        <text>L-aspartyl-tRNA(Asn) + L-glutamine + ATP + H2O = L-asparaginyl-tRNA(Asn) + L-glutamate + ADP + phosphate + 2 H(+)</text>
        <dbReference type="Rhea" id="RHEA:14513"/>
        <dbReference type="Rhea" id="RHEA-COMP:9674"/>
        <dbReference type="Rhea" id="RHEA-COMP:9677"/>
        <dbReference type="ChEBI" id="CHEBI:15377"/>
        <dbReference type="ChEBI" id="CHEBI:15378"/>
        <dbReference type="ChEBI" id="CHEBI:29985"/>
        <dbReference type="ChEBI" id="CHEBI:30616"/>
        <dbReference type="ChEBI" id="CHEBI:43474"/>
        <dbReference type="ChEBI" id="CHEBI:58359"/>
        <dbReference type="ChEBI" id="CHEBI:78515"/>
        <dbReference type="ChEBI" id="CHEBI:78516"/>
        <dbReference type="ChEBI" id="CHEBI:456216"/>
    </reaction>
</comment>
<evidence type="ECO:0000256" key="6">
    <source>
        <dbReference type="ARBA" id="ARBA00022917"/>
    </source>
</evidence>
<keyword evidence="3 11" id="KW-0436">Ligase</keyword>
<reference evidence="11" key="1">
    <citation type="submission" date="2014-09" db="EMBL/GenBank/DDBJ databases">
        <authorList>
            <person name="Probst J Alexander"/>
        </authorList>
    </citation>
    <scope>NUCLEOTIDE SEQUENCE</scope>
</reference>
<dbReference type="InterPro" id="IPR004413">
    <property type="entry name" value="GatB"/>
</dbReference>
<dbReference type="HAMAP" id="MF_00121">
    <property type="entry name" value="GatB"/>
    <property type="match status" value="1"/>
</dbReference>
<keyword evidence="5" id="KW-0067">ATP-binding</keyword>
<evidence type="ECO:0000259" key="10">
    <source>
        <dbReference type="SMART" id="SM00845"/>
    </source>
</evidence>
<evidence type="ECO:0000256" key="7">
    <source>
        <dbReference type="ARBA" id="ARBA00024799"/>
    </source>
</evidence>
<dbReference type="Gene3D" id="1.10.10.410">
    <property type="match status" value="1"/>
</dbReference>
<proteinExistence type="inferred from homology"/>
<evidence type="ECO:0000256" key="1">
    <source>
        <dbReference type="ARBA" id="ARBA00005306"/>
    </source>
</evidence>
<evidence type="ECO:0000256" key="3">
    <source>
        <dbReference type="ARBA" id="ARBA00022598"/>
    </source>
</evidence>
<keyword evidence="4" id="KW-0547">Nucleotide-binding</keyword>
<organism evidence="11">
    <name type="scientific">groundwater metagenome</name>
    <dbReference type="NCBI Taxonomy" id="717931"/>
    <lineage>
        <taxon>unclassified sequences</taxon>
        <taxon>metagenomes</taxon>
        <taxon>ecological metagenomes</taxon>
    </lineage>
</organism>
<dbReference type="InterPro" id="IPR018027">
    <property type="entry name" value="Asn/Gln_amidotransferase"/>
</dbReference>
<comment type="subunit">
    <text evidence="2">Heterotrimer of A, B and C subunits.</text>
</comment>
<dbReference type="FunFam" id="1.10.10.410:FF:000001">
    <property type="entry name" value="Aspartyl/glutamyl-tRNA(Asn/Gln) amidotransferase subunit B"/>
    <property type="match status" value="1"/>
</dbReference>
<evidence type="ECO:0000313" key="11">
    <source>
        <dbReference type="EMBL" id="CEG11671.1"/>
    </source>
</evidence>
<keyword evidence="11" id="KW-0808">Transferase</keyword>
<dbReference type="AlphaFoldDB" id="A0A098E837"/>
<dbReference type="InterPro" id="IPR003789">
    <property type="entry name" value="Asn/Gln_tRNA_amidoTrase-B-like"/>
</dbReference>
<feature type="domain" description="Asn/Gln amidotransferase" evidence="10">
    <location>
        <begin position="325"/>
        <end position="490"/>
    </location>
</feature>
<dbReference type="GO" id="GO:0070681">
    <property type="term" value="P:glutaminyl-tRNAGln biosynthesis via transamidation"/>
    <property type="evidence" value="ECO:0007669"/>
    <property type="project" value="TreeGrafter"/>
</dbReference>
<sequence>MNQTLSPSRNIEAGTKKEEGKIYDVKIGLEIHIPIKTKEKLFCDCPTNYYEISEPNVNICPVCTGMPGIKPYPLNSEGLKSVVMLAKLLNCKINEKIFVKRKHYNYPDLPSGYQRTSEPIGVDGNLNNVGIWEVHIEEDPGKYDLNYRRVDYNRSGTVLAEIVSAPDMHSPEEARNFLKELINLVKYTNRTVDVGGVMRADVNVSIEGGARVEIKNVNSQKGMVKALKYEILRQKNLKSVGSEAKMETRGYDENQMLTVPLRTKETADDYRYLPDPDIPPIYLKEISEKIVLPETPRSRKKRLISKYTIRDDYADILVRNKELADIFEEIVSHDKFITSPSLGDFKNYLFKMAEISSSWICRELLRQLNYRDIEWNDEKNKLNKKILADLFVLLMNNQITENTGKKILERVIDSGELPSAIVEKENLMTESNDDVLKNIINDVLAKNQKAVDDYKNGNKSSLNFLVGQIMRNTKGKADNKKVREFLEGKLGN</sequence>
<dbReference type="PANTHER" id="PTHR11659:SF0">
    <property type="entry name" value="GLUTAMYL-TRNA(GLN) AMIDOTRANSFERASE SUBUNIT B, MITOCHONDRIAL"/>
    <property type="match status" value="1"/>
</dbReference>
<keyword evidence="6" id="KW-0648">Protein biosynthesis</keyword>
<dbReference type="GO" id="GO:0050566">
    <property type="term" value="F:asparaginyl-tRNA synthase (glutamine-hydrolyzing) activity"/>
    <property type="evidence" value="ECO:0007669"/>
    <property type="project" value="RHEA"/>
</dbReference>
<name>A0A098E837_9ZZZZ</name>
<dbReference type="InterPro" id="IPR023168">
    <property type="entry name" value="GatB_Yqey_C_2"/>
</dbReference>
<evidence type="ECO:0000256" key="4">
    <source>
        <dbReference type="ARBA" id="ARBA00022741"/>
    </source>
</evidence>
<dbReference type="NCBIfam" id="TIGR00133">
    <property type="entry name" value="gatB"/>
    <property type="match status" value="1"/>
</dbReference>
<evidence type="ECO:0000256" key="2">
    <source>
        <dbReference type="ARBA" id="ARBA00011123"/>
    </source>
</evidence>
<dbReference type="NCBIfam" id="NF004012">
    <property type="entry name" value="PRK05477.1-2"/>
    <property type="match status" value="1"/>
</dbReference>
<dbReference type="Gene3D" id="1.10.150.380">
    <property type="entry name" value="GatB domain, N-terminal subdomain"/>
    <property type="match status" value="1"/>
</dbReference>
<protein>
    <submittedName>
        <fullName evidence="11">Aspartyl/glutamyl-tRNA(Asn/Gln) amidotransferase subunit B</fullName>
        <ecNumber evidence="11">6.3.5.-</ecNumber>
    </submittedName>
</protein>